<dbReference type="Gene3D" id="3.40.50.300">
    <property type="entry name" value="P-loop containing nucleotide triphosphate hydrolases"/>
    <property type="match status" value="1"/>
</dbReference>
<keyword evidence="4" id="KW-1133">Transmembrane helix</keyword>
<feature type="binding site" evidence="3">
    <location>
        <begin position="622"/>
        <end position="629"/>
    </location>
    <ligand>
        <name>ATP</name>
        <dbReference type="ChEBI" id="CHEBI:30616"/>
    </ligand>
</feature>
<evidence type="ECO:0000313" key="6">
    <source>
        <dbReference type="EMBL" id="VEI23432.1"/>
    </source>
</evidence>
<dbReference type="PANTHER" id="PTHR22683">
    <property type="entry name" value="SPORULATION PROTEIN RELATED"/>
    <property type="match status" value="1"/>
</dbReference>
<feature type="transmembrane region" description="Helical" evidence="4">
    <location>
        <begin position="218"/>
        <end position="236"/>
    </location>
</feature>
<reference evidence="6 7" key="1">
    <citation type="submission" date="2018-12" db="EMBL/GenBank/DDBJ databases">
        <authorList>
            <consortium name="Pathogen Informatics"/>
        </authorList>
    </citation>
    <scope>NUCLEOTIDE SEQUENCE [LARGE SCALE GENOMIC DNA]</scope>
    <source>
        <strain evidence="6 7">NCTC10207</strain>
    </source>
</reference>
<dbReference type="InterPro" id="IPR050206">
    <property type="entry name" value="FtsK/SpoIIIE/SftA"/>
</dbReference>
<dbReference type="PANTHER" id="PTHR22683:SF1">
    <property type="entry name" value="TYPE VII SECRETION SYSTEM PROTEIN ESSC"/>
    <property type="match status" value="1"/>
</dbReference>
<dbReference type="GO" id="GO:0003677">
    <property type="term" value="F:DNA binding"/>
    <property type="evidence" value="ECO:0007669"/>
    <property type="project" value="InterPro"/>
</dbReference>
<keyword evidence="2 3" id="KW-0067">ATP-binding</keyword>
<dbReference type="EMBL" id="LR134479">
    <property type="protein sequence ID" value="VEI23432.1"/>
    <property type="molecule type" value="Genomic_DNA"/>
</dbReference>
<keyword evidence="1 3" id="KW-0547">Nucleotide-binding</keyword>
<dbReference type="SUPFAM" id="SSF52540">
    <property type="entry name" value="P-loop containing nucleoside triphosphate hydrolases"/>
    <property type="match status" value="1"/>
</dbReference>
<dbReference type="RefSeq" id="WP_126500260.1">
    <property type="nucleotide sequence ID" value="NZ_CAJPQC010000005.1"/>
</dbReference>
<dbReference type="InterPro" id="IPR002543">
    <property type="entry name" value="FtsK_dom"/>
</dbReference>
<name>A0A7Z9D581_9MICC</name>
<dbReference type="SUPFAM" id="SSF49879">
    <property type="entry name" value="SMAD/FHA domain"/>
    <property type="match status" value="1"/>
</dbReference>
<keyword evidence="4" id="KW-0472">Membrane</keyword>
<proteinExistence type="predicted"/>
<dbReference type="Gene3D" id="2.60.200.20">
    <property type="match status" value="1"/>
</dbReference>
<dbReference type="PROSITE" id="PS50901">
    <property type="entry name" value="FTSK"/>
    <property type="match status" value="1"/>
</dbReference>
<dbReference type="GO" id="GO:0005524">
    <property type="term" value="F:ATP binding"/>
    <property type="evidence" value="ECO:0007669"/>
    <property type="project" value="UniProtKB-UniRule"/>
</dbReference>
<evidence type="ECO:0000256" key="1">
    <source>
        <dbReference type="ARBA" id="ARBA00022741"/>
    </source>
</evidence>
<evidence type="ECO:0000313" key="7">
    <source>
        <dbReference type="Proteomes" id="UP000282386"/>
    </source>
</evidence>
<protein>
    <submittedName>
        <fullName evidence="6">DNA translocase FtsK</fullName>
    </submittedName>
</protein>
<evidence type="ECO:0000259" key="5">
    <source>
        <dbReference type="PROSITE" id="PS50901"/>
    </source>
</evidence>
<dbReference type="Pfam" id="PF01580">
    <property type="entry name" value="FtsK_SpoIIIE"/>
    <property type="match status" value="1"/>
</dbReference>
<dbReference type="InterPro" id="IPR027417">
    <property type="entry name" value="P-loop_NTPase"/>
</dbReference>
<dbReference type="CDD" id="cd01127">
    <property type="entry name" value="TrwB_TraG_TraD_VirD4"/>
    <property type="match status" value="1"/>
</dbReference>
<organism evidence="6 7">
    <name type="scientific">Rothia aeria</name>
    <dbReference type="NCBI Taxonomy" id="172042"/>
    <lineage>
        <taxon>Bacteria</taxon>
        <taxon>Bacillati</taxon>
        <taxon>Actinomycetota</taxon>
        <taxon>Actinomycetes</taxon>
        <taxon>Micrococcales</taxon>
        <taxon>Micrococcaceae</taxon>
        <taxon>Rothia</taxon>
    </lineage>
</organism>
<feature type="domain" description="FtsK" evidence="5">
    <location>
        <begin position="604"/>
        <end position="796"/>
    </location>
</feature>
<dbReference type="Proteomes" id="UP000282386">
    <property type="component" value="Chromosome"/>
</dbReference>
<keyword evidence="4" id="KW-0812">Transmembrane</keyword>
<evidence type="ECO:0000256" key="2">
    <source>
        <dbReference type="ARBA" id="ARBA00022840"/>
    </source>
</evidence>
<gene>
    <name evidence="6" type="primary">essC_1</name>
    <name evidence="6" type="ORF">NCTC10207_01540</name>
</gene>
<dbReference type="InterPro" id="IPR008984">
    <property type="entry name" value="SMAD_FHA_dom_sf"/>
</dbReference>
<evidence type="ECO:0000256" key="4">
    <source>
        <dbReference type="SAM" id="Phobius"/>
    </source>
</evidence>
<evidence type="ECO:0000256" key="3">
    <source>
        <dbReference type="PROSITE-ProRule" id="PRU00289"/>
    </source>
</evidence>
<accession>A0A7Z9D581</accession>
<sequence>MKYSLFLADAPRTLGKPDYPSYPQLLSVECAAGSQARQLAQALPHSALTVAGRPLETLTVGATPLTPGACLEPGRTQLTQPAAVSTLYVLRGPDAGHAYPIPRGHTHIGRSQKNNQAVALNDPYLAPNHGTLVVDGSGARLILSHPPRSKNLAALPLPHGVLPGASNNKEQEIRWNEPFTVGSSTCLLTAPGQSPALPQSTGSPFEPVTSHTQAARKLGTLIIMVCLPLIIGVAVATLTGMWMFLLMSLASSALMLLHMLSGRGENKRAQREIHNSGEREKLRAEGLTPAGARPFIPAADQSAAAAIVLGVGPRLPFVSGRNLNVSSLQPHKRAPHYVPVPTAALPHELHLKPEHLHAYLVQLVAVYPGEVIVLAPASAATVVRDALVCLGVHERVRLCVSPEQIAEALAVTVPEPQESFLPSSQPAAIPPLFISAGVPRGGTGVFPTRAALCIVHPHDTAHIPALNGAVLSLQTVGEYQQSISYVRSGPAPAELTPAESVGQVHPLELNDSCATADGLSIAQYVRALGALAGSGESDSVAEATDAASVHSRSLRLSELDSLNGENAHANGIDPMGLLCEEAAARWAMNRYSPDLYCLLGSAPGGYLDMGLSEHGPHWIVGGTTGAGKSQLLRSLILTVALRYGPERLGLILVDFKGSAGLGPLAQLPQTLSMLSNFDVSAVHRALEFLRADVRRRERDLLSLGVNSYRDYLRLCAASGEIPAYPELVIVVDEFRMLVESMPDAMNELMKIATIGRSLGLHLILATQRPQGSISQDIRANIASNICLRVSSGQDSFNLVGHEGAASIPASCPGAGYVRLPDGQNLPFRAPLVDALPSNTVQAPFAAQLLQDGAWVPLISPVAQQDASDDSQGEDAQLNRAVQLIREAFESYAVSAGDYQPIPQELAAHTELTVSSREFEYTLGELEIARYGVRQPRTWGISCGASAASGAEQEEAAGALAVLGAVGERSNLLNAMLAQAAQRGERIIVLTADSGLHRRLACAYAEGCEVFDALVGPHELSHLQYCLQQLRSGYTVPDHEGQQDGALVVVDGLDSWLELLMRLPQVEGQLYDLLAQGHRYGYRVVFTSALSLRGRFASVAHSTLLSRRFVENDLMRKTVKNYPVPAQGHFAVEGTLNTDLIGDEPLEASVLSPVTLSSSELTKLLQDTSGRSHRVRPLVQFPEGISLPAQDAVLDVHRKSPGALLCGYQRDGSAALIHAPQGTFVPVPGARSSGKSTFLQNLGSLNPQYGVLHIAGANNPDAQQLRETFENVPHPERVILAVDDVPYISAATQQVLLEFGRKFRAGFIAYTPYTRWLSSPVLASLSGCSRAVVINPRTAADGEICTLSELPLDLYTEGTLPPGRAVAVDAGRATACQLPSAV</sequence>
<dbReference type="CDD" id="cd00060">
    <property type="entry name" value="FHA"/>
    <property type="match status" value="1"/>
</dbReference>